<reference evidence="1 2" key="1">
    <citation type="journal article" date="2019" name="Microbiol. Resour. Announc.">
        <title>Complete Genome Sequence of Halomonas sulfidaeris Strain Esulfide1 Isolated from a Metal Sulfide Rock at a Depth of 2,200 Meters, Obtained Using Nanopore Sequencing.</title>
        <authorList>
            <person name="Saito M."/>
            <person name="Nishigata A."/>
            <person name="Galipon J."/>
            <person name="Arakawa K."/>
        </authorList>
    </citation>
    <scope>NUCLEOTIDE SEQUENCE [LARGE SCALE GENOMIC DNA]</scope>
    <source>
        <strain evidence="1 2">ATCC BAA-803</strain>
    </source>
</reference>
<dbReference type="Proteomes" id="UP000320231">
    <property type="component" value="Chromosome"/>
</dbReference>
<accession>A0A455U329</accession>
<dbReference type="EMBL" id="AP019514">
    <property type="protein sequence ID" value="BBI59149.1"/>
    <property type="molecule type" value="Genomic_DNA"/>
</dbReference>
<dbReference type="AlphaFoldDB" id="A0A455U329"/>
<evidence type="ECO:0000313" key="1">
    <source>
        <dbReference type="EMBL" id="BBI59149.1"/>
    </source>
</evidence>
<organism evidence="1 2">
    <name type="scientific">Vreelandella sulfidaeris</name>
    <dbReference type="NCBI Taxonomy" id="115553"/>
    <lineage>
        <taxon>Bacteria</taxon>
        <taxon>Pseudomonadati</taxon>
        <taxon>Pseudomonadota</taxon>
        <taxon>Gammaproteobacteria</taxon>
        <taxon>Oceanospirillales</taxon>
        <taxon>Halomonadaceae</taxon>
        <taxon>Vreelandella</taxon>
    </lineage>
</organism>
<gene>
    <name evidence="1" type="ORF">HSBAA_04550</name>
</gene>
<dbReference type="KEGG" id="hsr:HSBAA_04550"/>
<proteinExistence type="predicted"/>
<name>A0A455U329_9GAMM</name>
<dbReference type="InterPro" id="IPR038607">
    <property type="entry name" value="PhoD-like_sf"/>
</dbReference>
<evidence type="ECO:0000313" key="2">
    <source>
        <dbReference type="Proteomes" id="UP000320231"/>
    </source>
</evidence>
<protein>
    <recommendedName>
        <fullName evidence="3">PhoD-like phosphatase metallophosphatase domain-containing protein</fullName>
    </recommendedName>
</protein>
<dbReference type="PANTHER" id="PTHR37031">
    <property type="entry name" value="METALLOPHOSPHATASE BINDING DOMAIN PROTEIN"/>
    <property type="match status" value="1"/>
</dbReference>
<dbReference type="PANTHER" id="PTHR37031:SF2">
    <property type="entry name" value="PHOD-LIKE PHOSPHATASE METALLOPHOSPHATASE DOMAIN-CONTAINING PROTEIN"/>
    <property type="match status" value="1"/>
</dbReference>
<dbReference type="Gene3D" id="3.60.21.70">
    <property type="entry name" value="PhoD-like phosphatase"/>
    <property type="match status" value="1"/>
</dbReference>
<evidence type="ECO:0008006" key="3">
    <source>
        <dbReference type="Google" id="ProtNLM"/>
    </source>
</evidence>
<sequence>MIDTFVAGLPQCARLMAHLPSLMIFDDHDVTDDWNLSADWELAAYGHPFSKRIIGNALVAYLLCQAWGNDPDKLNPLIHHASTLLHDGSQPLMCAEQDGFIDRLLRFQGWEFQVSGTPKLIVLDTRTRRWRSEGKLNHPSGLMDWEALMEMQQALMGAKSAVIISPAPMFGVKLIESIQKFSPPWVSRWSWMLRTGWLIAGRPIRCCKYGNTPKPRQLCDLVRRCALLLCLRHCSAPSATLPTYGKLPPVGLKTPFRQPCSIPLIA</sequence>